<dbReference type="GO" id="GO:0008677">
    <property type="term" value="F:2-dehydropantoate 2-reductase activity"/>
    <property type="evidence" value="ECO:0007669"/>
    <property type="project" value="UniProtKB-EC"/>
</dbReference>
<evidence type="ECO:0000256" key="10">
    <source>
        <dbReference type="RuleBase" id="RU362068"/>
    </source>
</evidence>
<protein>
    <recommendedName>
        <fullName evidence="4 10">2-dehydropantoate 2-reductase</fullName>
        <ecNumber evidence="3 10">1.1.1.169</ecNumber>
    </recommendedName>
    <alternativeName>
        <fullName evidence="8 10">Ketopantoate reductase</fullName>
    </alternativeName>
</protein>
<dbReference type="Gene3D" id="1.10.1040.10">
    <property type="entry name" value="N-(1-d-carboxylethyl)-l-norvaline Dehydrogenase, domain 2"/>
    <property type="match status" value="1"/>
</dbReference>
<dbReference type="GO" id="GO:0005737">
    <property type="term" value="C:cytoplasm"/>
    <property type="evidence" value="ECO:0007669"/>
    <property type="project" value="TreeGrafter"/>
</dbReference>
<evidence type="ECO:0000256" key="1">
    <source>
        <dbReference type="ARBA" id="ARBA00004994"/>
    </source>
</evidence>
<dbReference type="Pfam" id="PF02558">
    <property type="entry name" value="ApbA"/>
    <property type="match status" value="1"/>
</dbReference>
<comment type="catalytic activity">
    <reaction evidence="9 10">
        <text>(R)-pantoate + NADP(+) = 2-dehydropantoate + NADPH + H(+)</text>
        <dbReference type="Rhea" id="RHEA:16233"/>
        <dbReference type="ChEBI" id="CHEBI:11561"/>
        <dbReference type="ChEBI" id="CHEBI:15378"/>
        <dbReference type="ChEBI" id="CHEBI:15980"/>
        <dbReference type="ChEBI" id="CHEBI:57783"/>
        <dbReference type="ChEBI" id="CHEBI:58349"/>
        <dbReference type="EC" id="1.1.1.169"/>
    </reaction>
</comment>
<evidence type="ECO:0000256" key="8">
    <source>
        <dbReference type="ARBA" id="ARBA00032024"/>
    </source>
</evidence>
<dbReference type="SUPFAM" id="SSF51735">
    <property type="entry name" value="NAD(P)-binding Rossmann-fold domains"/>
    <property type="match status" value="1"/>
</dbReference>
<gene>
    <name evidence="13" type="ORF">OQ287_06345</name>
</gene>
<evidence type="ECO:0000259" key="11">
    <source>
        <dbReference type="Pfam" id="PF02558"/>
    </source>
</evidence>
<evidence type="ECO:0000256" key="5">
    <source>
        <dbReference type="ARBA" id="ARBA00022655"/>
    </source>
</evidence>
<evidence type="ECO:0000313" key="14">
    <source>
        <dbReference type="Proteomes" id="UP001165678"/>
    </source>
</evidence>
<comment type="caution">
    <text evidence="13">The sequence shown here is derived from an EMBL/GenBank/DDBJ whole genome shotgun (WGS) entry which is preliminary data.</text>
</comment>
<dbReference type="Pfam" id="PF08546">
    <property type="entry name" value="ApbA_C"/>
    <property type="match status" value="1"/>
</dbReference>
<evidence type="ECO:0000256" key="7">
    <source>
        <dbReference type="ARBA" id="ARBA00023002"/>
    </source>
</evidence>
<dbReference type="AlphaFoldDB" id="A0AA42CXG9"/>
<comment type="similarity">
    <text evidence="2 10">Belongs to the ketopantoate reductase family.</text>
</comment>
<dbReference type="RefSeq" id="WP_250937841.1">
    <property type="nucleotide sequence ID" value="NZ_JAMLJK010000001.1"/>
</dbReference>
<reference evidence="13" key="1">
    <citation type="submission" date="2022-11" db="EMBL/GenBank/DDBJ databases">
        <title>Larsenimonas rhizosphaerae sp. nov., isolated from a tidal mudflat.</title>
        <authorList>
            <person name="Lee S.D."/>
            <person name="Kim I.S."/>
        </authorList>
    </citation>
    <scope>NUCLEOTIDE SEQUENCE</scope>
    <source>
        <strain evidence="13">GH2-1</strain>
    </source>
</reference>
<dbReference type="GO" id="GO:0015940">
    <property type="term" value="P:pantothenate biosynthetic process"/>
    <property type="evidence" value="ECO:0007669"/>
    <property type="project" value="UniProtKB-KW"/>
</dbReference>
<dbReference type="InterPro" id="IPR013332">
    <property type="entry name" value="KPR_N"/>
</dbReference>
<evidence type="ECO:0000313" key="13">
    <source>
        <dbReference type="EMBL" id="MCX2523850.1"/>
    </source>
</evidence>
<evidence type="ECO:0000259" key="12">
    <source>
        <dbReference type="Pfam" id="PF08546"/>
    </source>
</evidence>
<name>A0AA42CXG9_9GAMM</name>
<comment type="function">
    <text evidence="10">Catalyzes the NADPH-dependent reduction of ketopantoate into pantoic acid.</text>
</comment>
<dbReference type="InterPro" id="IPR008927">
    <property type="entry name" value="6-PGluconate_DH-like_C_sf"/>
</dbReference>
<dbReference type="SUPFAM" id="SSF48179">
    <property type="entry name" value="6-phosphogluconate dehydrogenase C-terminal domain-like"/>
    <property type="match status" value="1"/>
</dbReference>
<sequence>MKIAVLGAGAVGCFFGGLLAEQGQSVILITRPAHAEAITSQGLGIHEGERTRFIHAVKATTDSSALADAGLVLCCVKADQVVQAAEAIRTYTHHGVPVLALQNGLTSADHLANRLPDHQVWPVLVYAAIGMKAAGIVAHRGGHTLCLDQRARATSWHPSLVGELIALDHSDDMTAARWRKLIVNCVLNALSAVAQKSYGELMQVPSMMDVMDALFYECAAVAAACEVAIDPGLRDDILHIVRTMPEQYSSTAQDIARGRVTEIEEFNGFIMQKGREHQVPTPVNTTLYTLTKAIEVP</sequence>
<dbReference type="FunFam" id="1.10.1040.10:FF:000017">
    <property type="entry name" value="2-dehydropantoate 2-reductase"/>
    <property type="match status" value="1"/>
</dbReference>
<accession>A0AA42CXG9</accession>
<feature type="domain" description="Ketopantoate reductase C-terminal" evidence="12">
    <location>
        <begin position="172"/>
        <end position="295"/>
    </location>
</feature>
<evidence type="ECO:0000256" key="9">
    <source>
        <dbReference type="ARBA" id="ARBA00048793"/>
    </source>
</evidence>
<dbReference type="InterPro" id="IPR003710">
    <property type="entry name" value="ApbA"/>
</dbReference>
<keyword evidence="5 10" id="KW-0566">Pantothenate biosynthesis</keyword>
<dbReference type="EC" id="1.1.1.169" evidence="3 10"/>
<evidence type="ECO:0000256" key="2">
    <source>
        <dbReference type="ARBA" id="ARBA00007870"/>
    </source>
</evidence>
<feature type="domain" description="Ketopantoate reductase N-terminal" evidence="11">
    <location>
        <begin position="3"/>
        <end position="145"/>
    </location>
</feature>
<dbReference type="InterPro" id="IPR013328">
    <property type="entry name" value="6PGD_dom2"/>
</dbReference>
<dbReference type="InterPro" id="IPR050838">
    <property type="entry name" value="Ketopantoate_reductase"/>
</dbReference>
<evidence type="ECO:0000256" key="3">
    <source>
        <dbReference type="ARBA" id="ARBA00013014"/>
    </source>
</evidence>
<dbReference type="Gene3D" id="3.40.50.720">
    <property type="entry name" value="NAD(P)-binding Rossmann-like Domain"/>
    <property type="match status" value="1"/>
</dbReference>
<organism evidence="13 14">
    <name type="scientific">Larsenimonas rhizosphaerae</name>
    <dbReference type="NCBI Taxonomy" id="2944682"/>
    <lineage>
        <taxon>Bacteria</taxon>
        <taxon>Pseudomonadati</taxon>
        <taxon>Pseudomonadota</taxon>
        <taxon>Gammaproteobacteria</taxon>
        <taxon>Oceanospirillales</taxon>
        <taxon>Halomonadaceae</taxon>
        <taxon>Larsenimonas</taxon>
    </lineage>
</organism>
<dbReference type="NCBIfam" id="TIGR00745">
    <property type="entry name" value="apbA_panE"/>
    <property type="match status" value="1"/>
</dbReference>
<comment type="pathway">
    <text evidence="1 10">Cofactor biosynthesis; (R)-pantothenate biosynthesis; (R)-pantoate from 3-methyl-2-oxobutanoate: step 2/2.</text>
</comment>
<keyword evidence="6 10" id="KW-0521">NADP</keyword>
<dbReference type="PANTHER" id="PTHR43765:SF2">
    <property type="entry name" value="2-DEHYDROPANTOATE 2-REDUCTASE"/>
    <property type="match status" value="1"/>
</dbReference>
<evidence type="ECO:0000256" key="6">
    <source>
        <dbReference type="ARBA" id="ARBA00022857"/>
    </source>
</evidence>
<evidence type="ECO:0000256" key="4">
    <source>
        <dbReference type="ARBA" id="ARBA00019465"/>
    </source>
</evidence>
<keyword evidence="7 10" id="KW-0560">Oxidoreductase</keyword>
<dbReference type="GO" id="GO:0050661">
    <property type="term" value="F:NADP binding"/>
    <property type="evidence" value="ECO:0007669"/>
    <property type="project" value="TreeGrafter"/>
</dbReference>
<proteinExistence type="inferred from homology"/>
<dbReference type="PANTHER" id="PTHR43765">
    <property type="entry name" value="2-DEHYDROPANTOATE 2-REDUCTASE-RELATED"/>
    <property type="match status" value="1"/>
</dbReference>
<dbReference type="InterPro" id="IPR036291">
    <property type="entry name" value="NAD(P)-bd_dom_sf"/>
</dbReference>
<dbReference type="InterPro" id="IPR013752">
    <property type="entry name" value="KPA_reductase"/>
</dbReference>
<dbReference type="EMBL" id="JAPIVE010000001">
    <property type="protein sequence ID" value="MCX2523850.1"/>
    <property type="molecule type" value="Genomic_DNA"/>
</dbReference>
<keyword evidence="14" id="KW-1185">Reference proteome</keyword>
<dbReference type="Proteomes" id="UP001165678">
    <property type="component" value="Unassembled WGS sequence"/>
</dbReference>